<organism evidence="5 6">
    <name type="scientific">Alternaria alternata</name>
    <name type="common">Alternaria rot fungus</name>
    <name type="synonym">Torula alternata</name>
    <dbReference type="NCBI Taxonomy" id="5599"/>
    <lineage>
        <taxon>Eukaryota</taxon>
        <taxon>Fungi</taxon>
        <taxon>Dikarya</taxon>
        <taxon>Ascomycota</taxon>
        <taxon>Pezizomycotina</taxon>
        <taxon>Dothideomycetes</taxon>
        <taxon>Pleosporomycetidae</taxon>
        <taxon>Pleosporales</taxon>
        <taxon>Pleosporineae</taxon>
        <taxon>Pleosporaceae</taxon>
        <taxon>Alternaria</taxon>
        <taxon>Alternaria sect. Alternaria</taxon>
        <taxon>Alternaria alternata complex</taxon>
    </lineage>
</organism>
<protein>
    <recommendedName>
        <fullName evidence="4">FAD-binding domain-containing protein</fullName>
    </recommendedName>
</protein>
<dbReference type="Pfam" id="PF01494">
    <property type="entry name" value="FAD_binding_3"/>
    <property type="match status" value="2"/>
</dbReference>
<evidence type="ECO:0000256" key="1">
    <source>
        <dbReference type="ARBA" id="ARBA00022630"/>
    </source>
</evidence>
<dbReference type="InterPro" id="IPR050631">
    <property type="entry name" value="PheA/TfdB_FAD_monoxygenase"/>
</dbReference>
<dbReference type="EMBL" id="PDXD01000041">
    <property type="protein sequence ID" value="RYN70360.1"/>
    <property type="molecule type" value="Genomic_DNA"/>
</dbReference>
<dbReference type="AlphaFoldDB" id="A0A4Q4N6G3"/>
<dbReference type="SUPFAM" id="SSF51905">
    <property type="entry name" value="FAD/NAD(P)-binding domain"/>
    <property type="match status" value="1"/>
</dbReference>
<evidence type="ECO:0000313" key="6">
    <source>
        <dbReference type="Proteomes" id="UP000291422"/>
    </source>
</evidence>
<comment type="caution">
    <text evidence="5">The sequence shown here is derived from an EMBL/GenBank/DDBJ whole genome shotgun (WGS) entry which is preliminary data.</text>
</comment>
<keyword evidence="2" id="KW-0274">FAD</keyword>
<dbReference type="GO" id="GO:0071949">
    <property type="term" value="F:FAD binding"/>
    <property type="evidence" value="ECO:0007669"/>
    <property type="project" value="InterPro"/>
</dbReference>
<dbReference type="VEuPathDB" id="FungiDB:CC77DRAFT_575414"/>
<proteinExistence type="predicted"/>
<dbReference type="PANTHER" id="PTHR43476:SF3">
    <property type="entry name" value="FAD-BINDING MONOOXYGENASE"/>
    <property type="match status" value="1"/>
</dbReference>
<feature type="domain" description="FAD-binding" evidence="4">
    <location>
        <begin position="6"/>
        <end position="182"/>
    </location>
</feature>
<gene>
    <name evidence="5" type="ORF">AA0117_g10595</name>
</gene>
<sequence>MEIETADVVVCGCGPTGAMLSVLLAKHGVRNIVLEQEESVNTDPRGIALDEDGIRCLQACGIYDKVFTDIGKCMGKFEFISGIHNELGREPFMVMDYNTTEGGTGHPGFLCHKQPAIEKHLRCKMEQAQHSQLRLGATVTSIREDTEWTYITYASSPTGQERQLRSKFLVGADGKTGFTRKHYLEPRGITLDQVTSSAYSQTWVALNWKISLPNSDTHPDFPLWRQGYTPQQVYDLFFPNDFRFLCNPQRAAVCGRFGLPADRLWRFEFVVLEGEDGVDMAGREKIQQVVYPYITHPGSKYGLDGYVRYPLDCIEVLRCRPFSFSARSCNKWALSRVALVGDAAHVFPPFGGQGIASGFRDAMGLAWRLALLTQTPPQSYHHPYADSKQPTTCNVNHQRLLQGWYTERKQQLDHSLASTIENGAYVCETDSLKIFVRDWYLWGMQLVPSWKRWLEQGNRKEGLTRYEWQERENMAFLPGGSGGGKNFPQVYCVGVTEKEEKKGVRFTDDVIFGQGKKGLFRLVIFIDGVLDLHRIQPLLNDIESVSGGMLGAAETTFFLKTTKMIQTSWTLPTQHPNVYRLATGQEFAASPLCQGRPEPQYYEPDRIWRESDRKQFVILRPDRFVFATCKDLFELKRAAAKLMGLVSDGWVEGGG</sequence>
<dbReference type="GO" id="GO:0019622">
    <property type="term" value="P:3-(3-hydroxy)phenylpropionate catabolic process"/>
    <property type="evidence" value="ECO:0007669"/>
    <property type="project" value="TreeGrafter"/>
</dbReference>
<keyword evidence="1" id="KW-0285">Flavoprotein</keyword>
<dbReference type="InterPro" id="IPR002938">
    <property type="entry name" value="FAD-bd"/>
</dbReference>
<name>A0A4Q4N6G3_ALTAL</name>
<reference evidence="6" key="1">
    <citation type="journal article" date="2019" name="bioRxiv">
        <title>Genomics, evolutionary history and diagnostics of the Alternaria alternata species group including apple and Asian pear pathotypes.</title>
        <authorList>
            <person name="Armitage A.D."/>
            <person name="Cockerton H.M."/>
            <person name="Sreenivasaprasad S."/>
            <person name="Woodhall J.W."/>
            <person name="Lane C.R."/>
            <person name="Harrison R.J."/>
            <person name="Clarkson J.P."/>
        </authorList>
    </citation>
    <scope>NUCLEOTIDE SEQUENCE [LARGE SCALE GENOMIC DNA]</scope>
    <source>
        <strain evidence="6">FERA 1177</strain>
    </source>
</reference>
<evidence type="ECO:0000313" key="5">
    <source>
        <dbReference type="EMBL" id="RYN70360.1"/>
    </source>
</evidence>
<dbReference type="GO" id="GO:0008688">
    <property type="term" value="F:3-(3-hydroxyphenyl)propionate hydroxylase activity"/>
    <property type="evidence" value="ECO:0007669"/>
    <property type="project" value="TreeGrafter"/>
</dbReference>
<dbReference type="PANTHER" id="PTHR43476">
    <property type="entry name" value="3-(3-HYDROXY-PHENYL)PROPIONATE/3-HYDROXYCINNAMIC ACID HYDROXYLASE"/>
    <property type="match status" value="1"/>
</dbReference>
<dbReference type="PRINTS" id="PR00420">
    <property type="entry name" value="RNGMNOXGNASE"/>
</dbReference>
<dbReference type="Gene3D" id="3.50.50.60">
    <property type="entry name" value="FAD/NAD(P)-binding domain"/>
    <property type="match status" value="1"/>
</dbReference>
<evidence type="ECO:0000259" key="4">
    <source>
        <dbReference type="Pfam" id="PF01494"/>
    </source>
</evidence>
<keyword evidence="3" id="KW-0560">Oxidoreductase</keyword>
<dbReference type="InterPro" id="IPR036188">
    <property type="entry name" value="FAD/NAD-bd_sf"/>
</dbReference>
<feature type="domain" description="FAD-binding" evidence="4">
    <location>
        <begin position="316"/>
        <end position="389"/>
    </location>
</feature>
<evidence type="ECO:0000256" key="3">
    <source>
        <dbReference type="ARBA" id="ARBA00023002"/>
    </source>
</evidence>
<dbReference type="Gene3D" id="3.30.9.10">
    <property type="entry name" value="D-Amino Acid Oxidase, subunit A, domain 2"/>
    <property type="match status" value="1"/>
</dbReference>
<evidence type="ECO:0000256" key="2">
    <source>
        <dbReference type="ARBA" id="ARBA00022827"/>
    </source>
</evidence>
<accession>A0A4Q4N6G3</accession>
<dbReference type="Proteomes" id="UP000291422">
    <property type="component" value="Unassembled WGS sequence"/>
</dbReference>